<keyword evidence="9" id="KW-1185">Reference proteome</keyword>
<keyword evidence="3 6" id="KW-0812">Transmembrane</keyword>
<dbReference type="EMBL" id="SHKW01000001">
    <property type="protein sequence ID" value="RZU42611.1"/>
    <property type="molecule type" value="Genomic_DNA"/>
</dbReference>
<evidence type="ECO:0000259" key="7">
    <source>
        <dbReference type="Pfam" id="PF00892"/>
    </source>
</evidence>
<evidence type="ECO:0000313" key="9">
    <source>
        <dbReference type="Proteomes" id="UP000292958"/>
    </source>
</evidence>
<feature type="domain" description="EamA" evidence="7">
    <location>
        <begin position="175"/>
        <end position="311"/>
    </location>
</feature>
<evidence type="ECO:0000256" key="2">
    <source>
        <dbReference type="ARBA" id="ARBA00022475"/>
    </source>
</evidence>
<feature type="transmembrane region" description="Helical" evidence="6">
    <location>
        <begin position="89"/>
        <end position="110"/>
    </location>
</feature>
<feature type="transmembrane region" description="Helical" evidence="6">
    <location>
        <begin position="205"/>
        <end position="226"/>
    </location>
</feature>
<feature type="transmembrane region" description="Helical" evidence="6">
    <location>
        <begin position="31"/>
        <end position="52"/>
    </location>
</feature>
<evidence type="ECO:0000256" key="1">
    <source>
        <dbReference type="ARBA" id="ARBA00004651"/>
    </source>
</evidence>
<feature type="transmembrane region" description="Helical" evidence="6">
    <location>
        <begin position="58"/>
        <end position="77"/>
    </location>
</feature>
<evidence type="ECO:0000313" key="8">
    <source>
        <dbReference type="EMBL" id="RZU42611.1"/>
    </source>
</evidence>
<comment type="subcellular location">
    <subcellularLocation>
        <location evidence="1">Cell membrane</location>
        <topology evidence="1">Multi-pass membrane protein</topology>
    </subcellularLocation>
</comment>
<dbReference type="PANTHER" id="PTHR42920:SF5">
    <property type="entry name" value="EAMA DOMAIN-CONTAINING PROTEIN"/>
    <property type="match status" value="1"/>
</dbReference>
<organism evidence="8 9">
    <name type="scientific">Edaphobacter modestus</name>
    <dbReference type="NCBI Taxonomy" id="388466"/>
    <lineage>
        <taxon>Bacteria</taxon>
        <taxon>Pseudomonadati</taxon>
        <taxon>Acidobacteriota</taxon>
        <taxon>Terriglobia</taxon>
        <taxon>Terriglobales</taxon>
        <taxon>Acidobacteriaceae</taxon>
        <taxon>Edaphobacter</taxon>
    </lineage>
</organism>
<dbReference type="GO" id="GO:0005886">
    <property type="term" value="C:plasma membrane"/>
    <property type="evidence" value="ECO:0007669"/>
    <property type="project" value="UniProtKB-SubCell"/>
</dbReference>
<evidence type="ECO:0000256" key="4">
    <source>
        <dbReference type="ARBA" id="ARBA00022989"/>
    </source>
</evidence>
<sequence length="325" mass="34481">MTAEGRGCGCAPLVLCDSGDMPVIPKHRAMGFLSCALASSFWGCGFFFGKIALAEMSFAHMVLYRFLFAMIVLLPLLVTHRPGLNGKEWGTLALASFLGVPVQFLIQFYGLSLTTVSHAALMVGTMPVILAVGATLFAHERLDATGWFALAGSTAGAALIALGRHARGAGQPSLTGDLLVVLSLAIALFWILLNKRLMDRHSPIVVTAYGLLLGTLMLLLWVPLRYGMPPMAHVSMKAWLALAASGVLCTATTTLLWNWGMTQVPASEAGVLLNMEPLMGSLLGVFVLGEHLGPTAWMGGCLIFVAAITLTTRSKAHVPEHQPAG</sequence>
<accession>A0A4Q7YZ95</accession>
<gene>
    <name evidence="8" type="ORF">BDD14_4202</name>
</gene>
<keyword evidence="4 6" id="KW-1133">Transmembrane helix</keyword>
<dbReference type="InterPro" id="IPR037185">
    <property type="entry name" value="EmrE-like"/>
</dbReference>
<feature type="transmembrane region" description="Helical" evidence="6">
    <location>
        <begin position="116"/>
        <end position="137"/>
    </location>
</feature>
<evidence type="ECO:0000256" key="6">
    <source>
        <dbReference type="SAM" id="Phobius"/>
    </source>
</evidence>
<evidence type="ECO:0000256" key="5">
    <source>
        <dbReference type="ARBA" id="ARBA00023136"/>
    </source>
</evidence>
<proteinExistence type="predicted"/>
<keyword evidence="2" id="KW-1003">Cell membrane</keyword>
<dbReference type="AlphaFoldDB" id="A0A4Q7YZ95"/>
<dbReference type="SUPFAM" id="SSF103481">
    <property type="entry name" value="Multidrug resistance efflux transporter EmrE"/>
    <property type="match status" value="2"/>
</dbReference>
<dbReference type="InterPro" id="IPR000620">
    <property type="entry name" value="EamA_dom"/>
</dbReference>
<feature type="domain" description="EamA" evidence="7">
    <location>
        <begin position="30"/>
        <end position="161"/>
    </location>
</feature>
<reference evidence="8 9" key="1">
    <citation type="submission" date="2019-02" db="EMBL/GenBank/DDBJ databases">
        <title>Genomic Encyclopedia of Archaeal and Bacterial Type Strains, Phase II (KMG-II): from individual species to whole genera.</title>
        <authorList>
            <person name="Goeker M."/>
        </authorList>
    </citation>
    <scope>NUCLEOTIDE SEQUENCE [LARGE SCALE GENOMIC DNA]</scope>
    <source>
        <strain evidence="8 9">DSM 18101</strain>
    </source>
</reference>
<feature type="transmembrane region" description="Helical" evidence="6">
    <location>
        <begin position="238"/>
        <end position="259"/>
    </location>
</feature>
<dbReference type="Proteomes" id="UP000292958">
    <property type="component" value="Unassembled WGS sequence"/>
</dbReference>
<evidence type="ECO:0000256" key="3">
    <source>
        <dbReference type="ARBA" id="ARBA00022692"/>
    </source>
</evidence>
<comment type="caution">
    <text evidence="8">The sequence shown here is derived from an EMBL/GenBank/DDBJ whole genome shotgun (WGS) entry which is preliminary data.</text>
</comment>
<keyword evidence="5 6" id="KW-0472">Membrane</keyword>
<name>A0A4Q7YZ95_9BACT</name>
<dbReference type="InterPro" id="IPR051258">
    <property type="entry name" value="Diverse_Substrate_Transporter"/>
</dbReference>
<feature type="transmembrane region" description="Helical" evidence="6">
    <location>
        <begin position="144"/>
        <end position="162"/>
    </location>
</feature>
<dbReference type="PANTHER" id="PTHR42920">
    <property type="entry name" value="OS03G0707200 PROTEIN-RELATED"/>
    <property type="match status" value="1"/>
</dbReference>
<protein>
    <submittedName>
        <fullName evidence="8">EamA domain-containing membrane protein RarD</fullName>
    </submittedName>
</protein>
<feature type="transmembrane region" description="Helical" evidence="6">
    <location>
        <begin position="174"/>
        <end position="193"/>
    </location>
</feature>
<dbReference type="Pfam" id="PF00892">
    <property type="entry name" value="EamA"/>
    <property type="match status" value="2"/>
</dbReference>